<dbReference type="InterPro" id="IPR020845">
    <property type="entry name" value="AMP-binding_CS"/>
</dbReference>
<dbReference type="InterPro" id="IPR050237">
    <property type="entry name" value="ATP-dep_AMP-bd_enzyme"/>
</dbReference>
<dbReference type="Proteomes" id="UP001234216">
    <property type="component" value="Unassembled WGS sequence"/>
</dbReference>
<dbReference type="InterPro" id="IPR000873">
    <property type="entry name" value="AMP-dep_synth/lig_dom"/>
</dbReference>
<dbReference type="PROSITE" id="PS00455">
    <property type="entry name" value="AMP_BINDING"/>
    <property type="match status" value="1"/>
</dbReference>
<dbReference type="Pfam" id="PF13193">
    <property type="entry name" value="AMP-binding_C"/>
    <property type="match status" value="1"/>
</dbReference>
<dbReference type="InterPro" id="IPR042099">
    <property type="entry name" value="ANL_N_sf"/>
</dbReference>
<dbReference type="InterPro" id="IPR045851">
    <property type="entry name" value="AMP-bd_C_sf"/>
</dbReference>
<dbReference type="PANTHER" id="PTHR43767">
    <property type="entry name" value="LONG-CHAIN-FATTY-ACID--COA LIGASE"/>
    <property type="match status" value="1"/>
</dbReference>
<dbReference type="EC" id="6.2.1.-" evidence="3"/>
<sequence length="507" mass="54357">MRGVSTPSAKSTETTTTSGFAVPDLLRMRVSEDADRTVMRVDGAATMTYAGWNARSDALAHGLLDTGAARGDVVALLFGGMDWVDYAVAYMGILKAGCTAIHLNDTMPKAEITRRLAQCRPSGMIRGSGIAPPDDPGCWVRTVSALETGEQSPVDVRVGPEDISDLLYSSGTTGDSKPVRVPHGNLTFGRGPEAFAQFGDPRPLIVPMQLGTTASVTTTNVALSLRATLIATRPGDVERMGELIAEHGVGSVMVNPMIAARMVAAKIHERYDLSSVHTLASAAAAIAPALADRLLAMFPGARLNSSYTEVEAVPGVVVNTYDPARPLSVGRPTPSTEVRVVDEQDVPVPDGDLGRIQLRCAAPRRRYLHNQQPPGDDWTRTGDLGYIGDDGDLYLFDRAEDAIHTPTEILSTIALEAEVYEHPAVLEAAVFGVPDGSGGQRVAAAVVLAPDSTLDDLNTFLERRLPPHWVPRQIELLPELPFSPNGKVRKRVLRDRLRETAARPDQP</sequence>
<dbReference type="InterPro" id="IPR025110">
    <property type="entry name" value="AMP-bd_C"/>
</dbReference>
<proteinExistence type="predicted"/>
<dbReference type="Pfam" id="PF00501">
    <property type="entry name" value="AMP-binding"/>
    <property type="match status" value="1"/>
</dbReference>
<dbReference type="GO" id="GO:0016878">
    <property type="term" value="F:acid-thiol ligase activity"/>
    <property type="evidence" value="ECO:0007669"/>
    <property type="project" value="UniProtKB-ARBA"/>
</dbReference>
<evidence type="ECO:0000313" key="3">
    <source>
        <dbReference type="EMBL" id="MDQ0912420.1"/>
    </source>
</evidence>
<name>A0AAW8FSQ4_9ACTN</name>
<dbReference type="PANTHER" id="PTHR43767:SF1">
    <property type="entry name" value="NONRIBOSOMAL PEPTIDE SYNTHASE PES1 (EUROFUNG)-RELATED"/>
    <property type="match status" value="1"/>
</dbReference>
<evidence type="ECO:0000313" key="4">
    <source>
        <dbReference type="Proteomes" id="UP001234216"/>
    </source>
</evidence>
<feature type="domain" description="AMP-dependent synthetase/ligase" evidence="1">
    <location>
        <begin position="29"/>
        <end position="359"/>
    </location>
</feature>
<organism evidence="3 4">
    <name type="scientific">Streptomyces canus</name>
    <dbReference type="NCBI Taxonomy" id="58343"/>
    <lineage>
        <taxon>Bacteria</taxon>
        <taxon>Bacillati</taxon>
        <taxon>Actinomycetota</taxon>
        <taxon>Actinomycetes</taxon>
        <taxon>Kitasatosporales</taxon>
        <taxon>Streptomycetaceae</taxon>
        <taxon>Streptomyces</taxon>
        <taxon>Streptomyces aurantiacus group</taxon>
    </lineage>
</organism>
<dbReference type="EMBL" id="JAUSZV010000005">
    <property type="protein sequence ID" value="MDQ0912420.1"/>
    <property type="molecule type" value="Genomic_DNA"/>
</dbReference>
<gene>
    <name evidence="3" type="ORF">QFZ22_008405</name>
</gene>
<dbReference type="AlphaFoldDB" id="A0AAW8FSQ4"/>
<reference evidence="3" key="1">
    <citation type="submission" date="2023-07" db="EMBL/GenBank/DDBJ databases">
        <title>Comparative genomics of wheat-associated soil bacteria to identify genetic determinants of phenazine resistance.</title>
        <authorList>
            <person name="Mouncey N."/>
        </authorList>
    </citation>
    <scope>NUCLEOTIDE SEQUENCE</scope>
    <source>
        <strain evidence="3">V4I22</strain>
    </source>
</reference>
<protein>
    <submittedName>
        <fullName evidence="3">Fatty-acyl-CoA synthase</fullName>
        <ecNumber evidence="3">6.2.1.-</ecNumber>
    </submittedName>
</protein>
<dbReference type="Gene3D" id="3.30.300.30">
    <property type="match status" value="1"/>
</dbReference>
<dbReference type="SUPFAM" id="SSF56801">
    <property type="entry name" value="Acetyl-CoA synthetase-like"/>
    <property type="match status" value="1"/>
</dbReference>
<accession>A0AAW8FSQ4</accession>
<comment type="caution">
    <text evidence="3">The sequence shown here is derived from an EMBL/GenBank/DDBJ whole genome shotgun (WGS) entry which is preliminary data.</text>
</comment>
<keyword evidence="3" id="KW-0436">Ligase</keyword>
<dbReference type="Gene3D" id="3.40.50.12780">
    <property type="entry name" value="N-terminal domain of ligase-like"/>
    <property type="match status" value="1"/>
</dbReference>
<evidence type="ECO:0000259" key="1">
    <source>
        <dbReference type="Pfam" id="PF00501"/>
    </source>
</evidence>
<evidence type="ECO:0000259" key="2">
    <source>
        <dbReference type="Pfam" id="PF13193"/>
    </source>
</evidence>
<feature type="domain" description="AMP-binding enzyme C-terminal" evidence="2">
    <location>
        <begin position="415"/>
        <end position="487"/>
    </location>
</feature>